<reference evidence="7" key="1">
    <citation type="submission" date="2015-06" db="EMBL/GenBank/DDBJ databases">
        <authorList>
            <person name="Lim Y.L."/>
            <person name="Ee R."/>
            <person name="Yong D."/>
            <person name="How K.Y."/>
            <person name="Yin W.F."/>
            <person name="Chan K.G."/>
        </authorList>
    </citation>
    <scope>NUCLEOTIDE SEQUENCE [LARGE SCALE GENOMIC DNA]</scope>
    <source>
        <strain evidence="7">DSM 25325</strain>
    </source>
</reference>
<dbReference type="SUPFAM" id="SSF103473">
    <property type="entry name" value="MFS general substrate transporter"/>
    <property type="match status" value="1"/>
</dbReference>
<dbReference type="PANTHER" id="PTHR11360">
    <property type="entry name" value="MONOCARBOXYLATE TRANSPORTER"/>
    <property type="match status" value="1"/>
</dbReference>
<protein>
    <recommendedName>
        <fullName evidence="5">Major facilitator superfamily (MFS) profile domain-containing protein</fullName>
    </recommendedName>
</protein>
<gene>
    <name evidence="6" type="ORF">ABW99_15280</name>
</gene>
<proteinExistence type="predicted"/>
<feature type="transmembrane region" description="Helical" evidence="4">
    <location>
        <begin position="323"/>
        <end position="345"/>
    </location>
</feature>
<dbReference type="InterPro" id="IPR050327">
    <property type="entry name" value="Proton-linked_MCT"/>
</dbReference>
<evidence type="ECO:0000259" key="5">
    <source>
        <dbReference type="PROSITE" id="PS50850"/>
    </source>
</evidence>
<evidence type="ECO:0000313" key="6">
    <source>
        <dbReference type="EMBL" id="AKJ69376.1"/>
    </source>
</evidence>
<dbReference type="Pfam" id="PF07690">
    <property type="entry name" value="MFS_1"/>
    <property type="match status" value="1"/>
</dbReference>
<feature type="transmembrane region" description="Helical" evidence="4">
    <location>
        <begin position="145"/>
        <end position="165"/>
    </location>
</feature>
<dbReference type="KEGG" id="ptx:ABW99_15280"/>
<dbReference type="STRING" id="445709.ABW99_15280"/>
<dbReference type="OrthoDB" id="3573349at2"/>
<keyword evidence="2 4" id="KW-1133">Transmembrane helix</keyword>
<dbReference type="Gene3D" id="1.20.1250.20">
    <property type="entry name" value="MFS general substrate transporter like domains"/>
    <property type="match status" value="1"/>
</dbReference>
<dbReference type="PATRIC" id="fig|445709.3.peg.3232"/>
<evidence type="ECO:0000256" key="1">
    <source>
        <dbReference type="ARBA" id="ARBA00022692"/>
    </source>
</evidence>
<keyword evidence="7" id="KW-1185">Reference proteome</keyword>
<feature type="transmembrane region" description="Helical" evidence="4">
    <location>
        <begin position="112"/>
        <end position="133"/>
    </location>
</feature>
<keyword evidence="1 4" id="KW-0812">Transmembrane</keyword>
<feature type="transmembrane region" description="Helical" evidence="4">
    <location>
        <begin position="386"/>
        <end position="407"/>
    </location>
</feature>
<feature type="transmembrane region" description="Helical" evidence="4">
    <location>
        <begin position="177"/>
        <end position="197"/>
    </location>
</feature>
<dbReference type="InterPro" id="IPR020846">
    <property type="entry name" value="MFS_dom"/>
</dbReference>
<dbReference type="RefSeq" id="WP_047215277.1">
    <property type="nucleotide sequence ID" value="NZ_CP011568.3"/>
</dbReference>
<feature type="transmembrane region" description="Helical" evidence="4">
    <location>
        <begin position="266"/>
        <end position="289"/>
    </location>
</feature>
<dbReference type="InterPro" id="IPR011701">
    <property type="entry name" value="MFS"/>
</dbReference>
<sequence>MENAISLPHAEASNLQKVSVLIGCALGMAGGIATVHFATVGIFLKAIAASFHWSRSEISACALFFMVGLACGSFVVGRLFDRYPARRILLGSGIVFAVLLALLSMAPGNPFIFALLNFVIGFGGVATGPAGYVTVISRVFSARRGAAIGFSMIGVGLGAAVMPLVAHALLQAYDWRIAYRGLALIALLLAVVARLLLRASVVDPAKPASPTDLALREPEGDSVRDALHRPMFWLLMLVTFVISAISLGAMVHLPAMFTDRGISPGFAARAVAVAGLGVALGRVGVGMLLDKVFAPWVAAACFMLGAIGIQLVSHAAAGQSDTILGGAILIGFIVGSEGDFVPYFVTRYFGLKHFGFLYGLTYSAFALGGVAGPTLFGRWYDSAGNYSGVLAASSVICVICAGVIFLFRKYRF</sequence>
<accession>A0A0G3EXD6</accession>
<feature type="transmembrane region" description="Helical" evidence="4">
    <location>
        <begin position="88"/>
        <end position="106"/>
    </location>
</feature>
<evidence type="ECO:0000313" key="7">
    <source>
        <dbReference type="Proteomes" id="UP000036700"/>
    </source>
</evidence>
<feature type="transmembrane region" description="Helical" evidence="4">
    <location>
        <begin position="357"/>
        <end position="380"/>
    </location>
</feature>
<feature type="transmembrane region" description="Helical" evidence="4">
    <location>
        <begin position="296"/>
        <end position="317"/>
    </location>
</feature>
<feature type="transmembrane region" description="Helical" evidence="4">
    <location>
        <begin position="232"/>
        <end position="254"/>
    </location>
</feature>
<name>A0A0G3EXD6_9BURK</name>
<feature type="domain" description="Major facilitator superfamily (MFS) profile" evidence="5">
    <location>
        <begin position="22"/>
        <end position="412"/>
    </location>
</feature>
<dbReference type="Proteomes" id="UP000036700">
    <property type="component" value="Chromosome"/>
</dbReference>
<keyword evidence="3 4" id="KW-0472">Membrane</keyword>
<dbReference type="GO" id="GO:0022857">
    <property type="term" value="F:transmembrane transporter activity"/>
    <property type="evidence" value="ECO:0007669"/>
    <property type="project" value="InterPro"/>
</dbReference>
<dbReference type="PROSITE" id="PS50850">
    <property type="entry name" value="MFS"/>
    <property type="match status" value="1"/>
</dbReference>
<feature type="transmembrane region" description="Helical" evidence="4">
    <location>
        <begin position="20"/>
        <end position="44"/>
    </location>
</feature>
<organism evidence="6 7">
    <name type="scientific">Pandoraea thiooxydans</name>
    <dbReference type="NCBI Taxonomy" id="445709"/>
    <lineage>
        <taxon>Bacteria</taxon>
        <taxon>Pseudomonadati</taxon>
        <taxon>Pseudomonadota</taxon>
        <taxon>Betaproteobacteria</taxon>
        <taxon>Burkholderiales</taxon>
        <taxon>Burkholderiaceae</taxon>
        <taxon>Pandoraea</taxon>
    </lineage>
</organism>
<dbReference type="InterPro" id="IPR036259">
    <property type="entry name" value="MFS_trans_sf"/>
</dbReference>
<evidence type="ECO:0000256" key="3">
    <source>
        <dbReference type="ARBA" id="ARBA00023136"/>
    </source>
</evidence>
<evidence type="ECO:0000256" key="2">
    <source>
        <dbReference type="ARBA" id="ARBA00022989"/>
    </source>
</evidence>
<dbReference type="AlphaFoldDB" id="A0A0G3EXD6"/>
<dbReference type="EMBL" id="CP011568">
    <property type="protein sequence ID" value="AKJ69376.1"/>
    <property type="molecule type" value="Genomic_DNA"/>
</dbReference>
<feature type="transmembrane region" description="Helical" evidence="4">
    <location>
        <begin position="56"/>
        <end position="76"/>
    </location>
</feature>
<evidence type="ECO:0000256" key="4">
    <source>
        <dbReference type="SAM" id="Phobius"/>
    </source>
</evidence>